<accession>A0A2I0IFS0</accession>
<dbReference type="AlphaFoldDB" id="A0A2I0IFS0"/>
<gene>
    <name evidence="2" type="ORF">CRG98_036779</name>
</gene>
<dbReference type="EMBL" id="PGOL01003126">
    <property type="protein sequence ID" value="PKI42828.1"/>
    <property type="molecule type" value="Genomic_DNA"/>
</dbReference>
<comment type="caution">
    <text evidence="2">The sequence shown here is derived from an EMBL/GenBank/DDBJ whole genome shotgun (WGS) entry which is preliminary data.</text>
</comment>
<reference evidence="2 3" key="1">
    <citation type="submission" date="2017-11" db="EMBL/GenBank/DDBJ databases">
        <title>De-novo sequencing of pomegranate (Punica granatum L.) genome.</title>
        <authorList>
            <person name="Akparov Z."/>
            <person name="Amiraslanov A."/>
            <person name="Hajiyeva S."/>
            <person name="Abbasov M."/>
            <person name="Kaur K."/>
            <person name="Hamwieh A."/>
            <person name="Solovyev V."/>
            <person name="Salamov A."/>
            <person name="Braich B."/>
            <person name="Kosarev P."/>
            <person name="Mahmoud A."/>
            <person name="Hajiyev E."/>
            <person name="Babayeva S."/>
            <person name="Izzatullayeva V."/>
            <person name="Mammadov A."/>
            <person name="Mammadov A."/>
            <person name="Sharifova S."/>
            <person name="Ojaghi J."/>
            <person name="Eynullazada K."/>
            <person name="Bayramov B."/>
            <person name="Abdulazimova A."/>
            <person name="Shahmuradov I."/>
        </authorList>
    </citation>
    <scope>NUCLEOTIDE SEQUENCE [LARGE SCALE GENOMIC DNA]</scope>
    <source>
        <strain evidence="3">cv. AG2017</strain>
        <tissue evidence="2">Leaf</tissue>
    </source>
</reference>
<dbReference type="Proteomes" id="UP000233551">
    <property type="component" value="Unassembled WGS sequence"/>
</dbReference>
<organism evidence="2 3">
    <name type="scientific">Punica granatum</name>
    <name type="common">Pomegranate</name>
    <dbReference type="NCBI Taxonomy" id="22663"/>
    <lineage>
        <taxon>Eukaryota</taxon>
        <taxon>Viridiplantae</taxon>
        <taxon>Streptophyta</taxon>
        <taxon>Embryophyta</taxon>
        <taxon>Tracheophyta</taxon>
        <taxon>Spermatophyta</taxon>
        <taxon>Magnoliopsida</taxon>
        <taxon>eudicotyledons</taxon>
        <taxon>Gunneridae</taxon>
        <taxon>Pentapetalae</taxon>
        <taxon>rosids</taxon>
        <taxon>malvids</taxon>
        <taxon>Myrtales</taxon>
        <taxon>Lythraceae</taxon>
        <taxon>Punica</taxon>
    </lineage>
</organism>
<evidence type="ECO:0000313" key="2">
    <source>
        <dbReference type="EMBL" id="PKI42828.1"/>
    </source>
</evidence>
<evidence type="ECO:0000313" key="3">
    <source>
        <dbReference type="Proteomes" id="UP000233551"/>
    </source>
</evidence>
<evidence type="ECO:0000256" key="1">
    <source>
        <dbReference type="SAM" id="MobiDB-lite"/>
    </source>
</evidence>
<proteinExistence type="predicted"/>
<keyword evidence="3" id="KW-1185">Reference proteome</keyword>
<sequence length="97" mass="10682">MKKKLKIPAGRIGPGRDKWTGPSERAANWAGLGRMDRWASGRGWAGPNSNGLPLLDWAEPLLDWAVAAGPCRKLGCSRCGFVQPEITKSRLGKKWRK</sequence>
<protein>
    <submittedName>
        <fullName evidence="2">Uncharacterized protein</fullName>
    </submittedName>
</protein>
<feature type="region of interest" description="Disordered" evidence="1">
    <location>
        <begin position="1"/>
        <end position="24"/>
    </location>
</feature>
<name>A0A2I0IFS0_PUNGR</name>